<proteinExistence type="predicted"/>
<organism evidence="1 2">
    <name type="scientific">Trichinella britovi</name>
    <name type="common">Parasitic roundworm</name>
    <dbReference type="NCBI Taxonomy" id="45882"/>
    <lineage>
        <taxon>Eukaryota</taxon>
        <taxon>Metazoa</taxon>
        <taxon>Ecdysozoa</taxon>
        <taxon>Nematoda</taxon>
        <taxon>Enoplea</taxon>
        <taxon>Dorylaimia</taxon>
        <taxon>Trichinellida</taxon>
        <taxon>Trichinellidae</taxon>
        <taxon>Trichinella</taxon>
    </lineage>
</organism>
<gene>
    <name evidence="1" type="ORF">T03_5409</name>
</gene>
<protein>
    <submittedName>
        <fullName evidence="1">Uncharacterized protein</fullName>
    </submittedName>
</protein>
<dbReference type="Proteomes" id="UP000054653">
    <property type="component" value="Unassembled WGS sequence"/>
</dbReference>
<dbReference type="EMBL" id="JYDI01003495">
    <property type="protein sequence ID" value="KRY18779.1"/>
    <property type="molecule type" value="Genomic_DNA"/>
</dbReference>
<comment type="caution">
    <text evidence="1">The sequence shown here is derived from an EMBL/GenBank/DDBJ whole genome shotgun (WGS) entry which is preliminary data.</text>
</comment>
<accession>A0A0V1A1Q1</accession>
<reference evidence="1 2" key="1">
    <citation type="submission" date="2015-01" db="EMBL/GenBank/DDBJ databases">
        <title>Evolution of Trichinella species and genotypes.</title>
        <authorList>
            <person name="Korhonen P.K."/>
            <person name="Edoardo P."/>
            <person name="Giuseppe L.R."/>
            <person name="Gasser R.B."/>
        </authorList>
    </citation>
    <scope>NUCLEOTIDE SEQUENCE [LARGE SCALE GENOMIC DNA]</scope>
    <source>
        <strain evidence="1">ISS120</strain>
    </source>
</reference>
<evidence type="ECO:0000313" key="2">
    <source>
        <dbReference type="Proteomes" id="UP000054653"/>
    </source>
</evidence>
<keyword evidence="2" id="KW-1185">Reference proteome</keyword>
<sequence length="79" mass="8841">MWVCVAVPAGRRAGWDVACQPTVERESWLRVYTLGTGHISCNRVVQCRREECVDAPRGSVGYHVAVAAYVAYVVCERRD</sequence>
<evidence type="ECO:0000313" key="1">
    <source>
        <dbReference type="EMBL" id="KRY18779.1"/>
    </source>
</evidence>
<dbReference type="AlphaFoldDB" id="A0A0V1A1Q1"/>
<name>A0A0V1A1Q1_TRIBR</name>